<evidence type="ECO:0000256" key="1">
    <source>
        <dbReference type="SAM" id="Phobius"/>
    </source>
</evidence>
<dbReference type="STRING" id="1122154.SAMN02746068_00890"/>
<dbReference type="OrthoDB" id="2990321at2"/>
<accession>A0A1K2HAI2</accession>
<dbReference type="RefSeq" id="WP_031366322.1">
    <property type="nucleotide sequence ID" value="NZ_FPKS01000004.1"/>
</dbReference>
<dbReference type="AlphaFoldDB" id="A0A1K2HAI2"/>
<reference evidence="3 4" key="2">
    <citation type="submission" date="2016-11" db="EMBL/GenBank/DDBJ databases">
        <authorList>
            <person name="Jaros S."/>
            <person name="Januszkiewicz K."/>
            <person name="Wedrychowicz H."/>
        </authorList>
    </citation>
    <scope>NUCLEOTIDE SEQUENCE [LARGE SCALE GENOMIC DNA]</scope>
    <source>
        <strain evidence="3 4">DSM 22330</strain>
    </source>
</reference>
<keyword evidence="1" id="KW-0472">Membrane</keyword>
<feature type="transmembrane region" description="Helical" evidence="1">
    <location>
        <begin position="7"/>
        <end position="28"/>
    </location>
</feature>
<dbReference type="Proteomes" id="UP000185655">
    <property type="component" value="Unassembled WGS sequence"/>
</dbReference>
<sequence>MTNKQHALVGNILATLSFLMTAYTTLSLNLNSADTVVSSAFTVGIFIGLSFNFILHVLTWIAYVRIGKTGDKGWKIFLLVIAIIWILGAVFGILGGFIMGVGGIELLGALSQLAGSIFLIIAFALKPQNITISNG</sequence>
<keyword evidence="1" id="KW-1133">Transmembrane helix</keyword>
<keyword evidence="1" id="KW-0812">Transmembrane</keyword>
<feature type="transmembrane region" description="Helical" evidence="1">
    <location>
        <begin position="76"/>
        <end position="100"/>
    </location>
</feature>
<reference evidence="2 5" key="1">
    <citation type="submission" date="2014-12" db="EMBL/GenBank/DDBJ databases">
        <title>Draft genome sequences of 10 type strains of Lactococcus.</title>
        <authorList>
            <person name="Sun Z."/>
            <person name="Zhong Z."/>
            <person name="Liu W."/>
            <person name="Zhang W."/>
            <person name="Zhang H."/>
        </authorList>
    </citation>
    <scope>NUCLEOTIDE SEQUENCE [LARGE SCALE GENOMIC DNA]</scope>
    <source>
        <strain evidence="2 5">DSM 22330</strain>
    </source>
</reference>
<organism evidence="3 4">
    <name type="scientific">Pseudolactococcus chungangensis CAU 28 = DSM 22330</name>
    <dbReference type="NCBI Taxonomy" id="1122154"/>
    <lineage>
        <taxon>Bacteria</taxon>
        <taxon>Bacillati</taxon>
        <taxon>Bacillota</taxon>
        <taxon>Bacilli</taxon>
        <taxon>Lactobacillales</taxon>
        <taxon>Streptococcaceae</taxon>
        <taxon>Pseudolactococcus</taxon>
    </lineage>
</organism>
<feature type="transmembrane region" description="Helical" evidence="1">
    <location>
        <begin position="40"/>
        <end position="64"/>
    </location>
</feature>
<dbReference type="EMBL" id="JXJT01000001">
    <property type="protein sequence ID" value="PCS04709.1"/>
    <property type="molecule type" value="Genomic_DNA"/>
</dbReference>
<evidence type="ECO:0000313" key="4">
    <source>
        <dbReference type="Proteomes" id="UP000185655"/>
    </source>
</evidence>
<keyword evidence="5" id="KW-1185">Reference proteome</keyword>
<evidence type="ECO:0000313" key="3">
    <source>
        <dbReference type="EMBL" id="SFZ73645.1"/>
    </source>
</evidence>
<evidence type="ECO:0000313" key="2">
    <source>
        <dbReference type="EMBL" id="PCS04709.1"/>
    </source>
</evidence>
<gene>
    <name evidence="2" type="ORF">RR45_GL000028</name>
    <name evidence="3" type="ORF">SAMN02746068_00890</name>
</gene>
<feature type="transmembrane region" description="Helical" evidence="1">
    <location>
        <begin position="106"/>
        <end position="125"/>
    </location>
</feature>
<dbReference type="EMBL" id="FPKS01000004">
    <property type="protein sequence ID" value="SFZ73645.1"/>
    <property type="molecule type" value="Genomic_DNA"/>
</dbReference>
<dbReference type="Proteomes" id="UP000218979">
    <property type="component" value="Unassembled WGS sequence"/>
</dbReference>
<proteinExistence type="predicted"/>
<evidence type="ECO:0000313" key="5">
    <source>
        <dbReference type="Proteomes" id="UP000218979"/>
    </source>
</evidence>
<name>A0A1K2HAI2_9LACT</name>
<protein>
    <submittedName>
        <fullName evidence="3">Uncharacterized protein</fullName>
    </submittedName>
</protein>